<dbReference type="EMBL" id="JACIJB010000001">
    <property type="protein sequence ID" value="MBB5659910.1"/>
    <property type="molecule type" value="Genomic_DNA"/>
</dbReference>
<evidence type="ECO:0000256" key="1">
    <source>
        <dbReference type="SAM" id="Phobius"/>
    </source>
</evidence>
<gene>
    <name evidence="2" type="ORF">FHS65_000628</name>
</gene>
<name>A0A7W9A2H4_9CAUL</name>
<feature type="transmembrane region" description="Helical" evidence="1">
    <location>
        <begin position="67"/>
        <end position="89"/>
    </location>
</feature>
<protein>
    <submittedName>
        <fullName evidence="2">Uncharacterized protein</fullName>
    </submittedName>
</protein>
<dbReference type="AlphaFoldDB" id="A0A7W9A2H4"/>
<keyword evidence="1" id="KW-1133">Transmembrane helix</keyword>
<dbReference type="Proteomes" id="UP000548978">
    <property type="component" value="Unassembled WGS sequence"/>
</dbReference>
<evidence type="ECO:0000313" key="3">
    <source>
        <dbReference type="Proteomes" id="UP000548978"/>
    </source>
</evidence>
<proteinExistence type="predicted"/>
<accession>A0A7W9A2H4</accession>
<evidence type="ECO:0000313" key="2">
    <source>
        <dbReference type="EMBL" id="MBB5659910.1"/>
    </source>
</evidence>
<reference evidence="2 3" key="1">
    <citation type="submission" date="2020-08" db="EMBL/GenBank/DDBJ databases">
        <title>Genomic Encyclopedia of Type Strains, Phase IV (KMG-IV): sequencing the most valuable type-strain genomes for metagenomic binning, comparative biology and taxonomic classification.</title>
        <authorList>
            <person name="Goeker M."/>
        </authorList>
    </citation>
    <scope>NUCLEOTIDE SEQUENCE [LARGE SCALE GENOMIC DNA]</scope>
    <source>
        <strain evidence="2 3">DSM 24448</strain>
    </source>
</reference>
<organism evidence="2 3">
    <name type="scientific">Brevundimonas halotolerans</name>
    <dbReference type="NCBI Taxonomy" id="69670"/>
    <lineage>
        <taxon>Bacteria</taxon>
        <taxon>Pseudomonadati</taxon>
        <taxon>Pseudomonadota</taxon>
        <taxon>Alphaproteobacteria</taxon>
        <taxon>Caulobacterales</taxon>
        <taxon>Caulobacteraceae</taxon>
        <taxon>Brevundimonas</taxon>
    </lineage>
</organism>
<sequence length="90" mass="9572">MQTIHDIEADEMGSEARFAGRGLVRSDRAIDAFQTVAWRAPEPRRDRFTAANVAGPAEAESEEIPHWMILVGGGLLAALLGALLGGAMAL</sequence>
<keyword evidence="1" id="KW-0472">Membrane</keyword>
<keyword evidence="3" id="KW-1185">Reference proteome</keyword>
<keyword evidence="1" id="KW-0812">Transmembrane</keyword>
<dbReference type="RefSeq" id="WP_164461927.1">
    <property type="nucleotide sequence ID" value="NZ_JACIJB010000001.1"/>
</dbReference>
<comment type="caution">
    <text evidence="2">The sequence shown here is derived from an EMBL/GenBank/DDBJ whole genome shotgun (WGS) entry which is preliminary data.</text>
</comment>